<keyword evidence="1" id="KW-0812">Transmembrane</keyword>
<dbReference type="AlphaFoldDB" id="A0AAN4PT10"/>
<dbReference type="Proteomes" id="UP000051487">
    <property type="component" value="Unassembled WGS sequence"/>
</dbReference>
<feature type="transmembrane region" description="Helical" evidence="1">
    <location>
        <begin position="95"/>
        <end position="113"/>
    </location>
</feature>
<evidence type="ECO:0000313" key="3">
    <source>
        <dbReference type="Proteomes" id="UP000051487"/>
    </source>
</evidence>
<organism evidence="2 3">
    <name type="scientific">Aspergillus lentulus</name>
    <dbReference type="NCBI Taxonomy" id="293939"/>
    <lineage>
        <taxon>Eukaryota</taxon>
        <taxon>Fungi</taxon>
        <taxon>Dikarya</taxon>
        <taxon>Ascomycota</taxon>
        <taxon>Pezizomycotina</taxon>
        <taxon>Eurotiomycetes</taxon>
        <taxon>Eurotiomycetidae</taxon>
        <taxon>Eurotiales</taxon>
        <taxon>Aspergillaceae</taxon>
        <taxon>Aspergillus</taxon>
        <taxon>Aspergillus subgen. Fumigati</taxon>
    </lineage>
</organism>
<sequence length="227" mass="26235">MLGCYLSLAFFATATRRQHFNRLVVVTGHVYSAKWTVFYGESALVNSLLYRPLEHDGPQPSHFVARCLFKVLRILILGQWALVIGAAALTGWDAYFTTLWITFCIFSQAYLISPRISMKSRMRYSAGIQIKRFTTKLSSRRTLLNTVIALNPDTFSWFSKENREDRTKFDQKGMKWLDPILAPGPGRPEWEEPTREAMNEATERYPNDETLVIQMRQEKDENRLSLG</sequence>
<proteinExistence type="predicted"/>
<dbReference type="EMBL" id="BCLY01000017">
    <property type="protein sequence ID" value="GAQ11814.1"/>
    <property type="molecule type" value="Genomic_DNA"/>
</dbReference>
<accession>A0AAN4PT10</accession>
<gene>
    <name evidence="2" type="ORF">ALT_9135</name>
</gene>
<name>A0AAN4PT10_ASPLE</name>
<protein>
    <submittedName>
        <fullName evidence="2">Uncharacterized protein</fullName>
    </submittedName>
</protein>
<keyword evidence="1" id="KW-1133">Transmembrane helix</keyword>
<reference evidence="2 3" key="1">
    <citation type="submission" date="2015-11" db="EMBL/GenBank/DDBJ databases">
        <title>Aspergillus lentulus strain IFM 54703T.</title>
        <authorList>
            <person name="Kusuya Y."/>
            <person name="Sakai K."/>
            <person name="Kamei K."/>
            <person name="Takahashi H."/>
            <person name="Yaguchi T."/>
        </authorList>
    </citation>
    <scope>NUCLEOTIDE SEQUENCE [LARGE SCALE GENOMIC DNA]</scope>
    <source>
        <strain evidence="2 3">IFM 54703</strain>
    </source>
</reference>
<keyword evidence="1" id="KW-0472">Membrane</keyword>
<evidence type="ECO:0000256" key="1">
    <source>
        <dbReference type="SAM" id="Phobius"/>
    </source>
</evidence>
<comment type="caution">
    <text evidence="2">The sequence shown here is derived from an EMBL/GenBank/DDBJ whole genome shotgun (WGS) entry which is preliminary data.</text>
</comment>
<feature type="transmembrane region" description="Helical" evidence="1">
    <location>
        <begin position="71"/>
        <end position="89"/>
    </location>
</feature>
<evidence type="ECO:0000313" key="2">
    <source>
        <dbReference type="EMBL" id="GAQ11814.1"/>
    </source>
</evidence>